<protein>
    <recommendedName>
        <fullName evidence="4 13">CRISPR-associated exonuclease Cas4</fullName>
        <ecNumber evidence="3 13">3.1.12.1</ecNumber>
    </recommendedName>
</protein>
<keyword evidence="7 13" id="KW-0378">Hydrolase</keyword>
<comment type="caution">
    <text evidence="15">The sequence shown here is derived from an EMBL/GenBank/DDBJ whole genome shotgun (WGS) entry which is preliminary data.</text>
</comment>
<keyword evidence="5 13" id="KW-0540">Nuclease</keyword>
<dbReference type="InterPro" id="IPR013343">
    <property type="entry name" value="CRISPR-assoc_prot_Cas4"/>
</dbReference>
<dbReference type="EMBL" id="LZRT01000106">
    <property type="protein sequence ID" value="OUM85360.1"/>
    <property type="molecule type" value="Genomic_DNA"/>
</dbReference>
<evidence type="ECO:0000256" key="9">
    <source>
        <dbReference type="ARBA" id="ARBA00023004"/>
    </source>
</evidence>
<keyword evidence="11 13" id="KW-0051">Antiviral defense</keyword>
<evidence type="ECO:0000256" key="2">
    <source>
        <dbReference type="ARBA" id="ARBA00009189"/>
    </source>
</evidence>
<sequence>MYRDDDDYLMLSGIQHYAFCPRQWALIHIEQQWAENVHTVIGHQVHERSDDEFADETRGRLRIVRAMPLVSDRLRLRGTADVVEFHRVSEESDQTIQLDGRDGFWRVVPVEYKKGRPKKDDRDEVQLCAQAICLEEMLNVRIESGFLYYATINRREEVYFSESLRDRVHRMAEEMHLLFSEKRTPSAKYGKHCDSCSLFDVCQPKWSQSGFRSAKTYVQQLLNEMEV</sequence>
<gene>
    <name evidence="15" type="ORF">BAA01_03055</name>
</gene>
<dbReference type="PANTHER" id="PTHR36531:SF6">
    <property type="entry name" value="DNA REPLICATION ATP-DEPENDENT HELICASE_NUCLEASE DNA2"/>
    <property type="match status" value="1"/>
</dbReference>
<dbReference type="NCBIfam" id="TIGR00372">
    <property type="entry name" value="cas4"/>
    <property type="match status" value="1"/>
</dbReference>
<dbReference type="GO" id="GO:0051607">
    <property type="term" value="P:defense response to virus"/>
    <property type="evidence" value="ECO:0007669"/>
    <property type="project" value="UniProtKB-KW"/>
</dbReference>
<comment type="function">
    <text evidence="13">CRISPR (clustered regularly interspaced short palindromic repeat) is an adaptive immune system that provides protection against mobile genetic elements (viruses, transposable elements and conjugative plasmids). CRISPR clusters contain sequences complementary to antecedent mobile elements and target invading nucleic acids. CRISPR clusters are transcribed and processed into CRISPR RNA (crRNA).</text>
</comment>
<evidence type="ECO:0000313" key="16">
    <source>
        <dbReference type="Proteomes" id="UP000196475"/>
    </source>
</evidence>
<evidence type="ECO:0000313" key="15">
    <source>
        <dbReference type="EMBL" id="OUM85360.1"/>
    </source>
</evidence>
<keyword evidence="6 13" id="KW-0479">Metal-binding</keyword>
<comment type="similarity">
    <text evidence="2 13">Belongs to the CRISPR-associated exonuclease Cas4 family.</text>
</comment>
<keyword evidence="8 13" id="KW-0269">Exonuclease</keyword>
<dbReference type="Gene3D" id="3.90.320.10">
    <property type="match status" value="1"/>
</dbReference>
<dbReference type="AlphaFoldDB" id="A0A1Y3PDG7"/>
<evidence type="ECO:0000259" key="14">
    <source>
        <dbReference type="Pfam" id="PF01930"/>
    </source>
</evidence>
<evidence type="ECO:0000256" key="13">
    <source>
        <dbReference type="RuleBase" id="RU365022"/>
    </source>
</evidence>
<evidence type="ECO:0000256" key="10">
    <source>
        <dbReference type="ARBA" id="ARBA00023014"/>
    </source>
</evidence>
<evidence type="ECO:0000256" key="7">
    <source>
        <dbReference type="ARBA" id="ARBA00022801"/>
    </source>
</evidence>
<dbReference type="EC" id="3.1.12.1" evidence="3 13"/>
<evidence type="ECO:0000256" key="12">
    <source>
        <dbReference type="ARBA" id="ARBA00023211"/>
    </source>
</evidence>
<feature type="domain" description="DUF83" evidence="14">
    <location>
        <begin position="12"/>
        <end position="98"/>
    </location>
</feature>
<evidence type="ECO:0000256" key="4">
    <source>
        <dbReference type="ARBA" id="ARBA00020049"/>
    </source>
</evidence>
<dbReference type="PANTHER" id="PTHR36531">
    <property type="entry name" value="CRISPR-ASSOCIATED EXONUCLEASE CAS4"/>
    <property type="match status" value="1"/>
</dbReference>
<dbReference type="Pfam" id="PF01930">
    <property type="entry name" value="Cas_Cas4"/>
    <property type="match status" value="2"/>
</dbReference>
<dbReference type="GO" id="GO:0046872">
    <property type="term" value="F:metal ion binding"/>
    <property type="evidence" value="ECO:0007669"/>
    <property type="project" value="UniProtKB-KW"/>
</dbReference>
<keyword evidence="9 13" id="KW-0408">Iron</keyword>
<name>A0A1Y3PDG7_9BACI</name>
<reference evidence="16" key="1">
    <citation type="submission" date="2016-06" db="EMBL/GenBank/DDBJ databases">
        <authorList>
            <person name="Nascimento L."/>
            <person name="Pereira R.V."/>
            <person name="Martins L.F."/>
            <person name="Quaggio R.B."/>
            <person name="Silva A.M."/>
            <person name="Setubal J.C."/>
        </authorList>
    </citation>
    <scope>NUCLEOTIDE SEQUENCE [LARGE SCALE GENOMIC DNA]</scope>
</reference>
<evidence type="ECO:0000256" key="8">
    <source>
        <dbReference type="ARBA" id="ARBA00022839"/>
    </source>
</evidence>
<accession>A0A1Y3PDG7</accession>
<comment type="cofactor">
    <cofactor evidence="1">
        <name>[4Fe-4S] cluster</name>
        <dbReference type="ChEBI" id="CHEBI:49883"/>
    </cofactor>
</comment>
<dbReference type="GO" id="GO:0051536">
    <property type="term" value="F:iron-sulfur cluster binding"/>
    <property type="evidence" value="ECO:0007669"/>
    <property type="project" value="UniProtKB-KW"/>
</dbReference>
<comment type="cofactor">
    <cofactor evidence="13">
        <name>Mg(2+)</name>
        <dbReference type="ChEBI" id="CHEBI:18420"/>
    </cofactor>
    <cofactor evidence="13">
        <name>Mn(2+)</name>
        <dbReference type="ChEBI" id="CHEBI:29035"/>
    </cofactor>
    <text evidence="13">Mg(2+) or Mn(2+) required for ssDNA cleavage activity.</text>
</comment>
<evidence type="ECO:0000256" key="3">
    <source>
        <dbReference type="ARBA" id="ARBA00012768"/>
    </source>
</evidence>
<dbReference type="InterPro" id="IPR051827">
    <property type="entry name" value="Cas4_exonuclease"/>
</dbReference>
<dbReference type="InterPro" id="IPR011604">
    <property type="entry name" value="PDDEXK-like_dom_sf"/>
</dbReference>
<dbReference type="InterPro" id="IPR022765">
    <property type="entry name" value="Dna2/Cas4_DUF83"/>
</dbReference>
<evidence type="ECO:0000256" key="6">
    <source>
        <dbReference type="ARBA" id="ARBA00022723"/>
    </source>
</evidence>
<dbReference type="Proteomes" id="UP000196475">
    <property type="component" value="Unassembled WGS sequence"/>
</dbReference>
<evidence type="ECO:0000256" key="1">
    <source>
        <dbReference type="ARBA" id="ARBA00001966"/>
    </source>
</evidence>
<comment type="cofactor">
    <cofactor evidence="13">
        <name>iron-sulfur cluster</name>
        <dbReference type="ChEBI" id="CHEBI:30408"/>
    </cofactor>
</comment>
<dbReference type="GO" id="GO:0004527">
    <property type="term" value="F:exonuclease activity"/>
    <property type="evidence" value="ECO:0007669"/>
    <property type="project" value="UniProtKB-KW"/>
</dbReference>
<evidence type="ECO:0000256" key="11">
    <source>
        <dbReference type="ARBA" id="ARBA00023118"/>
    </source>
</evidence>
<proteinExistence type="inferred from homology"/>
<keyword evidence="10 13" id="KW-0411">Iron-sulfur</keyword>
<evidence type="ECO:0000256" key="5">
    <source>
        <dbReference type="ARBA" id="ARBA00022722"/>
    </source>
</evidence>
<organism evidence="15 16">
    <name type="scientific">Bacillus thermozeamaize</name>
    <dbReference type="NCBI Taxonomy" id="230954"/>
    <lineage>
        <taxon>Bacteria</taxon>
        <taxon>Bacillati</taxon>
        <taxon>Bacillota</taxon>
        <taxon>Bacilli</taxon>
        <taxon>Bacillales</taxon>
        <taxon>Bacillaceae</taxon>
        <taxon>Bacillus</taxon>
    </lineage>
</organism>
<feature type="domain" description="DUF83" evidence="14">
    <location>
        <begin position="106"/>
        <end position="203"/>
    </location>
</feature>
<keyword evidence="12 13" id="KW-0464">Manganese</keyword>